<dbReference type="GO" id="GO:0008168">
    <property type="term" value="F:methyltransferase activity"/>
    <property type="evidence" value="ECO:0007669"/>
    <property type="project" value="UniProtKB-KW"/>
</dbReference>
<dbReference type="GO" id="GO:0032259">
    <property type="term" value="P:methylation"/>
    <property type="evidence" value="ECO:0007669"/>
    <property type="project" value="UniProtKB-KW"/>
</dbReference>
<keyword evidence="1" id="KW-0808">Transferase</keyword>
<evidence type="ECO:0000313" key="1">
    <source>
        <dbReference type="EMBL" id="MZJ85307.1"/>
    </source>
</evidence>
<name>A0A6L8RHZ3_9ACTN</name>
<dbReference type="EMBL" id="WWTB01000004">
    <property type="protein sequence ID" value="MZJ85307.1"/>
    <property type="molecule type" value="Genomic_DNA"/>
</dbReference>
<dbReference type="Proteomes" id="UP000481598">
    <property type="component" value="Unassembled WGS sequence"/>
</dbReference>
<evidence type="ECO:0000313" key="2">
    <source>
        <dbReference type="Proteomes" id="UP000481598"/>
    </source>
</evidence>
<proteinExistence type="predicted"/>
<gene>
    <name evidence="1" type="ORF">GT635_02340</name>
</gene>
<keyword evidence="1" id="KW-0489">Methyltransferase</keyword>
<sequence>MNSAKSQSFPKATSFDTALVRSKIMGRNPLKLCEELLCDASIPRGARVCDLGSGTGITSALLAREYGFDTCAVDLWSDPVENRAFFDSLGIPRNTIHPVKADASQGLPFEHGYFDAVVSIDSYNYYGRDPHYLGERLLPYVKQGGMLYVSIPGMVRDCHDNLPACLLKSWTSEQLDYMHDIAWWRAMIEPTPGVEIVSMHPMLCTDEAWKDWLACDNEYAAGDRAAVEAGALEYLNTIAIVLRKL</sequence>
<accession>A0A6L8RHZ3</accession>
<dbReference type="CDD" id="cd02440">
    <property type="entry name" value="AdoMet_MTases"/>
    <property type="match status" value="1"/>
</dbReference>
<dbReference type="InterPro" id="IPR029063">
    <property type="entry name" value="SAM-dependent_MTases_sf"/>
</dbReference>
<dbReference type="AlphaFoldDB" id="A0A6L8RHZ3"/>
<reference evidence="1 2" key="1">
    <citation type="journal article" date="2019" name="Nat. Med.">
        <title>A library of human gut bacterial isolates paired with longitudinal multiomics data enables mechanistic microbiome research.</title>
        <authorList>
            <person name="Poyet M."/>
            <person name="Groussin M."/>
            <person name="Gibbons S.M."/>
            <person name="Avila-Pacheco J."/>
            <person name="Jiang X."/>
            <person name="Kearney S.M."/>
            <person name="Perrotta A.R."/>
            <person name="Berdy B."/>
            <person name="Zhao S."/>
            <person name="Lieberman T.D."/>
            <person name="Swanson P.K."/>
            <person name="Smith M."/>
            <person name="Roesemann S."/>
            <person name="Alexander J.E."/>
            <person name="Rich S.A."/>
            <person name="Livny J."/>
            <person name="Vlamakis H."/>
            <person name="Clish C."/>
            <person name="Bullock K."/>
            <person name="Deik A."/>
            <person name="Scott J."/>
            <person name="Pierce K.A."/>
            <person name="Xavier R.J."/>
            <person name="Alm E.J."/>
        </authorList>
    </citation>
    <scope>NUCLEOTIDE SEQUENCE [LARGE SCALE GENOMIC DNA]</scope>
    <source>
        <strain evidence="1 2">BIOML-A10</strain>
    </source>
</reference>
<organism evidence="1 2">
    <name type="scientific">Collinsella aerofaciens</name>
    <dbReference type="NCBI Taxonomy" id="74426"/>
    <lineage>
        <taxon>Bacteria</taxon>
        <taxon>Bacillati</taxon>
        <taxon>Actinomycetota</taxon>
        <taxon>Coriobacteriia</taxon>
        <taxon>Coriobacteriales</taxon>
        <taxon>Coriobacteriaceae</taxon>
        <taxon>Collinsella</taxon>
    </lineage>
</organism>
<protein>
    <submittedName>
        <fullName evidence="1">Methyltransferase domain-containing protein</fullName>
    </submittedName>
</protein>
<dbReference type="Gene3D" id="3.40.50.150">
    <property type="entry name" value="Vaccinia Virus protein VP39"/>
    <property type="match status" value="1"/>
</dbReference>
<dbReference type="RefSeq" id="WP_161155243.1">
    <property type="nucleotide sequence ID" value="NZ_WWSY01000002.1"/>
</dbReference>
<dbReference type="Pfam" id="PF13489">
    <property type="entry name" value="Methyltransf_23"/>
    <property type="match status" value="1"/>
</dbReference>
<dbReference type="SUPFAM" id="SSF53335">
    <property type="entry name" value="S-adenosyl-L-methionine-dependent methyltransferases"/>
    <property type="match status" value="1"/>
</dbReference>
<comment type="caution">
    <text evidence="1">The sequence shown here is derived from an EMBL/GenBank/DDBJ whole genome shotgun (WGS) entry which is preliminary data.</text>
</comment>